<evidence type="ECO:0000259" key="10">
    <source>
        <dbReference type="PROSITE" id="PS51194"/>
    </source>
</evidence>
<evidence type="ECO:0000259" key="9">
    <source>
        <dbReference type="PROSITE" id="PS51192"/>
    </source>
</evidence>
<evidence type="ECO:0000256" key="6">
    <source>
        <dbReference type="PROSITE-ProRule" id="PRU00552"/>
    </source>
</evidence>
<dbReference type="GO" id="GO:0016787">
    <property type="term" value="F:hydrolase activity"/>
    <property type="evidence" value="ECO:0007669"/>
    <property type="project" value="UniProtKB-KW"/>
</dbReference>
<dbReference type="InterPro" id="IPR014001">
    <property type="entry name" value="Helicase_ATP-bd"/>
</dbReference>
<dbReference type="SMART" id="SM00487">
    <property type="entry name" value="DEXDc"/>
    <property type="match status" value="1"/>
</dbReference>
<keyword evidence="5 7" id="KW-0067">ATP-binding</keyword>
<dbReference type="GO" id="GO:0003724">
    <property type="term" value="F:RNA helicase activity"/>
    <property type="evidence" value="ECO:0007669"/>
    <property type="project" value="UniProtKB-EC"/>
</dbReference>
<keyword evidence="3 7" id="KW-0378">Hydrolase</keyword>
<dbReference type="InterPro" id="IPR027417">
    <property type="entry name" value="P-loop_NTPase"/>
</dbReference>
<reference evidence="12" key="1">
    <citation type="submission" date="2023-08" db="EMBL/GenBank/DDBJ databases">
        <authorList>
            <person name="Chen Y."/>
            <person name="Shah S."/>
            <person name="Dougan E. K."/>
            <person name="Thang M."/>
            <person name="Chan C."/>
        </authorList>
    </citation>
    <scope>NUCLEOTIDE SEQUENCE</scope>
</reference>
<evidence type="ECO:0000256" key="8">
    <source>
        <dbReference type="SAM" id="MobiDB-lite"/>
    </source>
</evidence>
<accession>A0AA36JSC0</accession>
<dbReference type="InterPro" id="IPR014014">
    <property type="entry name" value="RNA_helicase_DEAD_Q_motif"/>
</dbReference>
<dbReference type="FunFam" id="3.40.50.300:FF:000008">
    <property type="entry name" value="ATP-dependent RNA helicase RhlB"/>
    <property type="match status" value="1"/>
</dbReference>
<keyword evidence="13" id="KW-1185">Reference proteome</keyword>
<name>A0AA36JSC0_9DINO</name>
<evidence type="ECO:0000256" key="4">
    <source>
        <dbReference type="ARBA" id="ARBA00022806"/>
    </source>
</evidence>
<dbReference type="GO" id="GO:0005524">
    <property type="term" value="F:ATP binding"/>
    <property type="evidence" value="ECO:0007669"/>
    <property type="project" value="UniProtKB-KW"/>
</dbReference>
<evidence type="ECO:0000256" key="1">
    <source>
        <dbReference type="ARBA" id="ARBA00012552"/>
    </source>
</evidence>
<comment type="similarity">
    <text evidence="7">Belongs to the DEAD box helicase family.</text>
</comment>
<dbReference type="CDD" id="cd18787">
    <property type="entry name" value="SF2_C_DEAD"/>
    <property type="match status" value="1"/>
</dbReference>
<evidence type="ECO:0000256" key="3">
    <source>
        <dbReference type="ARBA" id="ARBA00022801"/>
    </source>
</evidence>
<dbReference type="Proteomes" id="UP001178507">
    <property type="component" value="Unassembled WGS sequence"/>
</dbReference>
<evidence type="ECO:0000313" key="12">
    <source>
        <dbReference type="EMBL" id="CAJ1411535.1"/>
    </source>
</evidence>
<protein>
    <recommendedName>
        <fullName evidence="1">RNA helicase</fullName>
        <ecNumber evidence="1">3.6.4.13</ecNumber>
    </recommendedName>
</protein>
<dbReference type="PROSITE" id="PS51192">
    <property type="entry name" value="HELICASE_ATP_BIND_1"/>
    <property type="match status" value="1"/>
</dbReference>
<dbReference type="EC" id="3.6.4.13" evidence="1"/>
<keyword evidence="2 7" id="KW-0547">Nucleotide-binding</keyword>
<dbReference type="EMBL" id="CAUJNA010003881">
    <property type="protein sequence ID" value="CAJ1411535.1"/>
    <property type="molecule type" value="Genomic_DNA"/>
</dbReference>
<dbReference type="PANTHER" id="PTHR47958">
    <property type="entry name" value="ATP-DEPENDENT RNA HELICASE DBP3"/>
    <property type="match status" value="1"/>
</dbReference>
<proteinExistence type="inferred from homology"/>
<feature type="compositionally biased region" description="Pro residues" evidence="8">
    <location>
        <begin position="120"/>
        <end position="146"/>
    </location>
</feature>
<dbReference type="SUPFAM" id="SSF52540">
    <property type="entry name" value="P-loop containing nucleoside triphosphate hydrolases"/>
    <property type="match status" value="1"/>
</dbReference>
<feature type="domain" description="Helicase ATP-binding" evidence="9">
    <location>
        <begin position="215"/>
        <end position="395"/>
    </location>
</feature>
<dbReference type="InterPro" id="IPR011545">
    <property type="entry name" value="DEAD/DEAH_box_helicase_dom"/>
</dbReference>
<feature type="short sequence motif" description="Q motif" evidence="6">
    <location>
        <begin position="184"/>
        <end position="212"/>
    </location>
</feature>
<evidence type="ECO:0000313" key="13">
    <source>
        <dbReference type="Proteomes" id="UP001178507"/>
    </source>
</evidence>
<evidence type="ECO:0000256" key="2">
    <source>
        <dbReference type="ARBA" id="ARBA00022741"/>
    </source>
</evidence>
<feature type="compositionally biased region" description="Polar residues" evidence="8">
    <location>
        <begin position="99"/>
        <end position="118"/>
    </location>
</feature>
<dbReference type="Pfam" id="PF00270">
    <property type="entry name" value="DEAD"/>
    <property type="match status" value="1"/>
</dbReference>
<dbReference type="PROSITE" id="PS00039">
    <property type="entry name" value="DEAD_ATP_HELICASE"/>
    <property type="match status" value="1"/>
</dbReference>
<sequence>MVSFRLCASIRSWTAITRNHLAGQLRPAVSESYGRRADLYEFDVFVPIDEPSSSHFQPANASIHSAHAALATANPQTAQTVPDLATPTTPEATRETATHHNQNCVSESTMSTPVSSYIPTAPPTPLPPRPAPPRPAPRPPPPPPLPSLSANSTREDVEQPKGRIPEFLERHNICMDGTKVTPVLSFAESGFPPKILEYLQSLGFDGPTAIQSLGWPVASAGRDMVGLAETGSGKTLAYLVPGLLRASAASAASASSESSESGPVVLVLAPTRELAMQIQVEAFPLSELLGLRDAVVYGGVSKRGQQQELRKGVDVLIATPGRLLDFLDAGVVSLERVAYLVVDEADRMLDMGFEPQLRRVVSQLSRSRQTLMWSATWPASIQHLVKDFCTDVVKLTIGITEARANPQVLQDVRVVTELEKKQRFFDWLQEVSPAHGEQPRILVFTDTKKCADALCRELRYEQFAAGAIHGDKDQQERDSILQNFRRGRCQILVATDVAQRGLDIKEVSYVVNYNMPNTIEDYVHRIGRTGRAGARGVAVSFLTCDFRAQDKVRMARGLIKLMQDVGQDPPEPLLKLAQ</sequence>
<dbReference type="PROSITE" id="PS51195">
    <property type="entry name" value="Q_MOTIF"/>
    <property type="match status" value="1"/>
</dbReference>
<evidence type="ECO:0000256" key="5">
    <source>
        <dbReference type="ARBA" id="ARBA00022840"/>
    </source>
</evidence>
<dbReference type="SMART" id="SM00490">
    <property type="entry name" value="HELICc"/>
    <property type="match status" value="1"/>
</dbReference>
<evidence type="ECO:0000256" key="7">
    <source>
        <dbReference type="RuleBase" id="RU000492"/>
    </source>
</evidence>
<keyword evidence="4 7" id="KW-0347">Helicase</keyword>
<evidence type="ECO:0000259" key="11">
    <source>
        <dbReference type="PROSITE" id="PS51195"/>
    </source>
</evidence>
<dbReference type="InterPro" id="IPR000629">
    <property type="entry name" value="RNA-helicase_DEAD-box_CS"/>
</dbReference>
<dbReference type="GO" id="GO:0003676">
    <property type="term" value="F:nucleic acid binding"/>
    <property type="evidence" value="ECO:0007669"/>
    <property type="project" value="InterPro"/>
</dbReference>
<dbReference type="PROSITE" id="PS51194">
    <property type="entry name" value="HELICASE_CTER"/>
    <property type="match status" value="1"/>
</dbReference>
<feature type="domain" description="DEAD-box RNA helicase Q" evidence="11">
    <location>
        <begin position="184"/>
        <end position="212"/>
    </location>
</feature>
<feature type="region of interest" description="Disordered" evidence="8">
    <location>
        <begin position="74"/>
        <end position="160"/>
    </location>
</feature>
<dbReference type="Pfam" id="PF00271">
    <property type="entry name" value="Helicase_C"/>
    <property type="match status" value="1"/>
</dbReference>
<feature type="domain" description="Helicase C-terminal" evidence="10">
    <location>
        <begin position="427"/>
        <end position="577"/>
    </location>
</feature>
<organism evidence="12 13">
    <name type="scientific">Effrenium voratum</name>
    <dbReference type="NCBI Taxonomy" id="2562239"/>
    <lineage>
        <taxon>Eukaryota</taxon>
        <taxon>Sar</taxon>
        <taxon>Alveolata</taxon>
        <taxon>Dinophyceae</taxon>
        <taxon>Suessiales</taxon>
        <taxon>Symbiodiniaceae</taxon>
        <taxon>Effrenium</taxon>
    </lineage>
</organism>
<gene>
    <name evidence="12" type="ORF">EVOR1521_LOCUS32076</name>
</gene>
<dbReference type="Gene3D" id="3.40.50.300">
    <property type="entry name" value="P-loop containing nucleotide triphosphate hydrolases"/>
    <property type="match status" value="2"/>
</dbReference>
<comment type="caution">
    <text evidence="12">The sequence shown here is derived from an EMBL/GenBank/DDBJ whole genome shotgun (WGS) entry which is preliminary data.</text>
</comment>
<dbReference type="InterPro" id="IPR001650">
    <property type="entry name" value="Helicase_C-like"/>
</dbReference>
<dbReference type="AlphaFoldDB" id="A0AA36JSC0"/>